<sequence length="973" mass="113591">MSDISDSDDSNDSKSSSEYSSTSAEESSWEDEEEEEVEEEQIEIEEDVITPSPSSSTQNNEHSNSPIENGTIDDSLPGVDVYTIDYKHIPSQEEVKRMYRRVRRSFAAKVKEKELLYDKIEDYKKQLDNLETFIPSAAAIWTTVDKMLKFLYTRTTPAASEFPEANHEVFEHLLGASNAKHLSDKLDESLKMTKMMKEHLSTHLKTIFALLIPIAKKFFNEQFSDMVNNTPKLFTSITGLTVDQILESDEIEEDQLGQMIVRLGEEFRKCLDKSSAPNGVNGTIPSMEGMANKLGKLAEIANILNPLLSNEKRLDDWWSNYSKKESTYDGEDIDSKAVKESLKKEDHLKALEEDTKDAEWETEVAERKQARIKRLTKQLRKEKLMCDQGTDDIGNKIVEVAQEDYDRLKDELAQVEKEKLELEDELTKLEEHNRELKKLEKLILEDHKLKDSEIEESPEMLINKKKLSQMALDVKAFKKECQRLAEYEQYCNSIEKDIDETAKKEENELENVINQIHTEDNELLEKLSVEQKALQKELDTLSPFPETQEQFMANVDKLMTKFQILKDKMIRNADKNERSDQLIDELEIKLESITSNFNNHIRIEFDDPMVKNIELHATNLQQDDVDLILAVAEYNAIKDLEKISELPAEEQIEQCEALLTENSKGFFELLRMKQALTFLEFASPEEKRKFYTREAERRVRFTRHYLERVKELIKHSKEACEIQAKSEEALGERYDLVQAWQDKIEEYARKQEEKNQVLFAENLQRLPMYKKRQSERLEAVAEIEEKELQAKIVYDQAVALDAEYDELEKMFKIENNVLVEEKLTQSIEQQSELNELASEDIELDILIEKEEKTIRDLRDKKQESEDTEHRLERRLRKAEKKLREAQEKFDEKVKVEKYGSYENMIKAETQRLKDCLTCSNCLQREKSAIITKCCHIFCLQCIENLVRARNRKCPKCKIGFGQNDYRKIYLGNS</sequence>
<evidence type="ECO:0000313" key="1">
    <source>
        <dbReference type="Proteomes" id="UP000887580"/>
    </source>
</evidence>
<reference evidence="2" key="1">
    <citation type="submission" date="2022-11" db="UniProtKB">
        <authorList>
            <consortium name="WormBaseParasite"/>
        </authorList>
    </citation>
    <scope>IDENTIFICATION</scope>
</reference>
<name>A0AC35FIC3_9BILA</name>
<dbReference type="Proteomes" id="UP000887580">
    <property type="component" value="Unplaced"/>
</dbReference>
<evidence type="ECO:0000313" key="2">
    <source>
        <dbReference type="WBParaSite" id="PS1159_v2.g17824.t1"/>
    </source>
</evidence>
<protein>
    <submittedName>
        <fullName evidence="2">E3 ubiquitin protein ligase</fullName>
    </submittedName>
</protein>
<dbReference type="WBParaSite" id="PS1159_v2.g17824.t1">
    <property type="protein sequence ID" value="PS1159_v2.g17824.t1"/>
    <property type="gene ID" value="PS1159_v2.g17824"/>
</dbReference>
<accession>A0AC35FIC3</accession>
<proteinExistence type="predicted"/>
<organism evidence="1 2">
    <name type="scientific">Panagrolaimus sp. PS1159</name>
    <dbReference type="NCBI Taxonomy" id="55785"/>
    <lineage>
        <taxon>Eukaryota</taxon>
        <taxon>Metazoa</taxon>
        <taxon>Ecdysozoa</taxon>
        <taxon>Nematoda</taxon>
        <taxon>Chromadorea</taxon>
        <taxon>Rhabditida</taxon>
        <taxon>Tylenchina</taxon>
        <taxon>Panagrolaimomorpha</taxon>
        <taxon>Panagrolaimoidea</taxon>
        <taxon>Panagrolaimidae</taxon>
        <taxon>Panagrolaimus</taxon>
    </lineage>
</organism>